<evidence type="ECO:0000256" key="3">
    <source>
        <dbReference type="SAM" id="SignalP"/>
    </source>
</evidence>
<evidence type="ECO:0000256" key="2">
    <source>
        <dbReference type="SAM" id="Phobius"/>
    </source>
</evidence>
<feature type="transmembrane region" description="Helical" evidence="2">
    <location>
        <begin position="215"/>
        <end position="237"/>
    </location>
</feature>
<feature type="compositionally biased region" description="Basic and acidic residues" evidence="1">
    <location>
        <begin position="461"/>
        <end position="471"/>
    </location>
</feature>
<feature type="compositionally biased region" description="Polar residues" evidence="1">
    <location>
        <begin position="325"/>
        <end position="334"/>
    </location>
</feature>
<evidence type="ECO:0000256" key="1">
    <source>
        <dbReference type="SAM" id="MobiDB-lite"/>
    </source>
</evidence>
<keyword evidence="2" id="KW-1133">Transmembrane helix</keyword>
<keyword evidence="2" id="KW-0472">Membrane</keyword>
<feature type="region of interest" description="Disordered" evidence="1">
    <location>
        <begin position="297"/>
        <end position="338"/>
    </location>
</feature>
<feature type="compositionally biased region" description="Low complexity" evidence="1">
    <location>
        <begin position="393"/>
        <end position="402"/>
    </location>
</feature>
<protein>
    <submittedName>
        <fullName evidence="4">Uncharacterized protein</fullName>
    </submittedName>
</protein>
<proteinExistence type="predicted"/>
<accession>A0AA36G1N3</accession>
<dbReference type="EMBL" id="CATQJA010002603">
    <property type="protein sequence ID" value="CAJ0572665.1"/>
    <property type="molecule type" value="Genomic_DNA"/>
</dbReference>
<evidence type="ECO:0000313" key="5">
    <source>
        <dbReference type="Proteomes" id="UP001177023"/>
    </source>
</evidence>
<keyword evidence="2" id="KW-0812">Transmembrane</keyword>
<keyword evidence="5" id="KW-1185">Reference proteome</keyword>
<keyword evidence="3" id="KW-0732">Signal</keyword>
<feature type="signal peptide" evidence="3">
    <location>
        <begin position="1"/>
        <end position="21"/>
    </location>
</feature>
<comment type="caution">
    <text evidence="4">The sequence shown here is derived from an EMBL/GenBank/DDBJ whole genome shotgun (WGS) entry which is preliminary data.</text>
</comment>
<feature type="non-terminal residue" evidence="4">
    <location>
        <position position="486"/>
    </location>
</feature>
<organism evidence="4 5">
    <name type="scientific">Mesorhabditis spiculigera</name>
    <dbReference type="NCBI Taxonomy" id="96644"/>
    <lineage>
        <taxon>Eukaryota</taxon>
        <taxon>Metazoa</taxon>
        <taxon>Ecdysozoa</taxon>
        <taxon>Nematoda</taxon>
        <taxon>Chromadorea</taxon>
        <taxon>Rhabditida</taxon>
        <taxon>Rhabditina</taxon>
        <taxon>Rhabditomorpha</taxon>
        <taxon>Rhabditoidea</taxon>
        <taxon>Rhabditidae</taxon>
        <taxon>Mesorhabditinae</taxon>
        <taxon>Mesorhabditis</taxon>
    </lineage>
</organism>
<feature type="region of interest" description="Disordered" evidence="1">
    <location>
        <begin position="354"/>
        <end position="477"/>
    </location>
</feature>
<dbReference type="AlphaFoldDB" id="A0AA36G1N3"/>
<feature type="chain" id="PRO_5041418959" evidence="3">
    <location>
        <begin position="22"/>
        <end position="486"/>
    </location>
</feature>
<sequence>MIGRNLLVIATLLLMPEPTQSLARWISPDTEFRRAQETRNWGFTLVFSKLKFDPLRSNTGAKIRFYVAASTTWARPTFLGEYSDDKGWDGAPDVRFVIDRFRGRPIYEQYKRGLPLKLLADHDGQGVEEGFFNFTEEQMPFEWNGKYGGLRGRINQDCMGYPRREFLCHSTCKQPHCRGDPVLSLWIDWVYSSDIMPLLFVSDPEKRHRERRESVSIFTGILFLLVLLFAALTVYSYRKRLAKKYRKRKERKDKRLQVKAATRLGHDKCATPTGVTIEKSEDAPQIANKGCCAIRKTKASPSDPKATSKAASTTSPNDVVRDESSVPTTGQQTGAAVEVAKKTPKAFWKGIWAVKKSKESRTKKNQPPEPKALSKSKSTIPNLVGRGESSVPTTGQQTGAAAEAPKKKFLKGICVPKKRKESKESNSKKGLTKSKTASTPKSLPGGDGATRPVAAGPFDCNVDHKESDDRLVNGCDAPGIVQMNYA</sequence>
<gene>
    <name evidence="4" type="ORF">MSPICULIGERA_LOCUS11047</name>
</gene>
<dbReference type="Proteomes" id="UP001177023">
    <property type="component" value="Unassembled WGS sequence"/>
</dbReference>
<evidence type="ECO:0000313" key="4">
    <source>
        <dbReference type="EMBL" id="CAJ0572665.1"/>
    </source>
</evidence>
<reference evidence="4" key="1">
    <citation type="submission" date="2023-06" db="EMBL/GenBank/DDBJ databases">
        <authorList>
            <person name="Delattre M."/>
        </authorList>
    </citation>
    <scope>NUCLEOTIDE SEQUENCE</scope>
    <source>
        <strain evidence="4">AF72</strain>
    </source>
</reference>
<name>A0AA36G1N3_9BILA</name>